<reference evidence="2" key="1">
    <citation type="journal article" date="2018" name="MSphere">
        <title>Fusobacterium Genomics Using MinION and Illumina Sequencing Enables Genome Completion and Correction.</title>
        <authorList>
            <person name="Todd S.M."/>
            <person name="Settlage R.E."/>
            <person name="Lahmers K.K."/>
            <person name="Slade D.J."/>
        </authorList>
    </citation>
    <scope>NUCLEOTIDE SEQUENCE [LARGE SCALE GENOMIC DNA]</scope>
    <source>
        <strain evidence="2">ATCC 27725</strain>
    </source>
</reference>
<organism evidence="1 2">
    <name type="scientific">Fusobacterium varium ATCC 27725</name>
    <dbReference type="NCBI Taxonomy" id="469618"/>
    <lineage>
        <taxon>Bacteria</taxon>
        <taxon>Fusobacteriati</taxon>
        <taxon>Fusobacteriota</taxon>
        <taxon>Fusobacteriia</taxon>
        <taxon>Fusobacteriales</taxon>
        <taxon>Fusobacteriaceae</taxon>
        <taxon>Fusobacterium</taxon>
    </lineage>
</organism>
<sequence length="77" mass="9490">MITRKVFYIPQNVYSEFRGKYDYLFTRIEELRYCNACRVIWLKTKIDKIFRFNKACIVKVELEIRDKNVDITRVVEF</sequence>
<accession>A0ABN5JM07</accession>
<keyword evidence="1" id="KW-0614">Plasmid</keyword>
<dbReference type="GeneID" id="77469361"/>
<gene>
    <name evidence="1" type="ORF">C4N18_15235</name>
</gene>
<name>A0ABN5JM07_FUSVA</name>
<evidence type="ECO:0000313" key="2">
    <source>
        <dbReference type="Proteomes" id="UP000241238"/>
    </source>
</evidence>
<dbReference type="Proteomes" id="UP000241238">
    <property type="component" value="Plasmid pFvar_27725"/>
</dbReference>
<protein>
    <submittedName>
        <fullName evidence="1">Uncharacterized protein</fullName>
    </submittedName>
</protein>
<dbReference type="EMBL" id="CP028104">
    <property type="protein sequence ID" value="AVQ32599.1"/>
    <property type="molecule type" value="Genomic_DNA"/>
</dbReference>
<geneLocation type="plasmid" evidence="2">
    <name>pfvar_27725</name>
</geneLocation>
<proteinExistence type="predicted"/>
<dbReference type="RefSeq" id="WP_005950176.1">
    <property type="nucleotide sequence ID" value="NZ_CP028104.1"/>
</dbReference>
<evidence type="ECO:0000313" key="1">
    <source>
        <dbReference type="EMBL" id="AVQ32599.1"/>
    </source>
</evidence>
<keyword evidence="2" id="KW-1185">Reference proteome</keyword>